<evidence type="ECO:0000313" key="3">
    <source>
        <dbReference type="Proteomes" id="UP000197334"/>
    </source>
</evidence>
<dbReference type="OrthoDB" id="6172654at2"/>
<feature type="compositionally biased region" description="Basic and acidic residues" evidence="1">
    <location>
        <begin position="45"/>
        <end position="58"/>
    </location>
</feature>
<evidence type="ECO:0000313" key="2">
    <source>
        <dbReference type="EMBL" id="OWV29459.1"/>
    </source>
</evidence>
<gene>
    <name evidence="2" type="ORF">JI62_11635</name>
</gene>
<name>A0A246RZ54_9GAMM</name>
<comment type="caution">
    <text evidence="2">The sequence shown here is derived from an EMBL/GenBank/DDBJ whole genome shotgun (WGS) entry which is preliminary data.</text>
</comment>
<organism evidence="2 3">
    <name type="scientific">Halomonas campaniensis</name>
    <dbReference type="NCBI Taxonomy" id="213554"/>
    <lineage>
        <taxon>Bacteria</taxon>
        <taxon>Pseudomonadati</taxon>
        <taxon>Pseudomonadota</taxon>
        <taxon>Gammaproteobacteria</taxon>
        <taxon>Oceanospirillales</taxon>
        <taxon>Halomonadaceae</taxon>
        <taxon>Halomonas</taxon>
    </lineage>
</organism>
<dbReference type="AlphaFoldDB" id="A0A246RZ54"/>
<dbReference type="EMBL" id="JPUA01000032">
    <property type="protein sequence ID" value="OWV29459.1"/>
    <property type="molecule type" value="Genomic_DNA"/>
</dbReference>
<reference evidence="2 3" key="1">
    <citation type="submission" date="2014-08" db="EMBL/GenBank/DDBJ databases">
        <title>Draft genome sequence of a novel L-asparaginase producing marine bacterium, Halomonas campaniensis.</title>
        <authorList>
            <person name="Sundarakrishnan B."/>
            <person name="Moushumi Priya A."/>
            <person name="Raman G."/>
            <person name="Sakthivel N."/>
            <person name="Park S."/>
            <person name="Jayachandran S."/>
        </authorList>
    </citation>
    <scope>NUCLEOTIDE SEQUENCE [LARGE SCALE GENOMIC DNA]</scope>
    <source>
        <strain evidence="2 3">SK03</strain>
    </source>
</reference>
<feature type="compositionally biased region" description="Low complexity" evidence="1">
    <location>
        <begin position="59"/>
        <end position="68"/>
    </location>
</feature>
<sequence length="77" mass="8343">MATTKQPAEKLITMVFLKPYGRYSRTDRAGFPEDKAKQLKERKIAIPASEHKAAEAEQAKAAGANKPAKGTEGADKV</sequence>
<keyword evidence="3" id="KW-1185">Reference proteome</keyword>
<dbReference type="RefSeq" id="WP_088700348.1">
    <property type="nucleotide sequence ID" value="NZ_JPUA01000032.1"/>
</dbReference>
<evidence type="ECO:0000256" key="1">
    <source>
        <dbReference type="SAM" id="MobiDB-lite"/>
    </source>
</evidence>
<dbReference type="Proteomes" id="UP000197334">
    <property type="component" value="Unassembled WGS sequence"/>
</dbReference>
<protein>
    <submittedName>
        <fullName evidence="2">Uncharacterized protein</fullName>
    </submittedName>
</protein>
<accession>A0A246RZ54</accession>
<proteinExistence type="predicted"/>
<feature type="region of interest" description="Disordered" evidence="1">
    <location>
        <begin position="45"/>
        <end position="77"/>
    </location>
</feature>